<feature type="region of interest" description="Disordered" evidence="1">
    <location>
        <begin position="84"/>
        <end position="103"/>
    </location>
</feature>
<gene>
    <name evidence="2" type="ORF">CPAG_02587</name>
</gene>
<reference evidence="3" key="3">
    <citation type="journal article" date="2010" name="Genome Res.">
        <title>Population genomic sequencing of Coccidioides fungi reveals recent hybridization and transposon control.</title>
        <authorList>
            <person name="Neafsey D.E."/>
            <person name="Barker B.M."/>
            <person name="Sharpton T.J."/>
            <person name="Stajich J.E."/>
            <person name="Park D.J."/>
            <person name="Whiston E."/>
            <person name="Hung C.-Y."/>
            <person name="McMahan C."/>
            <person name="White J."/>
            <person name="Sykes S."/>
            <person name="Heiman D."/>
            <person name="Young S."/>
            <person name="Zeng Q."/>
            <person name="Abouelleil A."/>
            <person name="Aftuck L."/>
            <person name="Bessette D."/>
            <person name="Brown A."/>
            <person name="FitzGerald M."/>
            <person name="Lui A."/>
            <person name="Macdonald J.P."/>
            <person name="Priest M."/>
            <person name="Orbach M.J."/>
            <person name="Galgiani J.N."/>
            <person name="Kirkland T.N."/>
            <person name="Cole G.T."/>
            <person name="Birren B.W."/>
            <person name="Henn M.R."/>
            <person name="Taylor J.W."/>
            <person name="Rounsley S.D."/>
        </authorList>
    </citation>
    <scope>NUCLEOTIDE SEQUENCE [LARGE SCALE GENOMIC DNA]</scope>
    <source>
        <strain evidence="3">RMSCC 3488</strain>
    </source>
</reference>
<feature type="compositionally biased region" description="Basic and acidic residues" evidence="1">
    <location>
        <begin position="84"/>
        <end position="94"/>
    </location>
</feature>
<dbReference type="EMBL" id="DS268109">
    <property type="protein sequence ID" value="KMM66247.1"/>
    <property type="molecule type" value="Genomic_DNA"/>
</dbReference>
<reference evidence="2 3" key="1">
    <citation type="submission" date="2007-06" db="EMBL/GenBank/DDBJ databases">
        <title>The Genome Sequence of Coccidioides posadasii RMSCC_3488.</title>
        <authorList>
            <consortium name="Coccidioides Genome Resources Consortium"/>
            <consortium name="The Broad Institute Genome Sequencing Platform"/>
            <person name="Henn M.R."/>
            <person name="Sykes S."/>
            <person name="Young S."/>
            <person name="Jaffe D."/>
            <person name="Berlin A."/>
            <person name="Alvarez P."/>
            <person name="Butler J."/>
            <person name="Gnerre S."/>
            <person name="Grabherr M."/>
            <person name="Mauceli E."/>
            <person name="Brockman W."/>
            <person name="Kodira C."/>
            <person name="Alvarado L."/>
            <person name="Zeng Q."/>
            <person name="Crawford M."/>
            <person name="Antoine C."/>
            <person name="Devon K."/>
            <person name="Galgiani J."/>
            <person name="Orsborn K."/>
            <person name="Lewis M.L."/>
            <person name="Nusbaum C."/>
            <person name="Galagan J."/>
            <person name="Birren B."/>
        </authorList>
    </citation>
    <scope>NUCLEOTIDE SEQUENCE [LARGE SCALE GENOMIC DNA]</scope>
    <source>
        <strain evidence="2 3">RMSCC 3488</strain>
    </source>
</reference>
<organism evidence="2 3">
    <name type="scientific">Coccidioides posadasii RMSCC 3488</name>
    <dbReference type="NCBI Taxonomy" id="454284"/>
    <lineage>
        <taxon>Eukaryota</taxon>
        <taxon>Fungi</taxon>
        <taxon>Dikarya</taxon>
        <taxon>Ascomycota</taxon>
        <taxon>Pezizomycotina</taxon>
        <taxon>Eurotiomycetes</taxon>
        <taxon>Eurotiomycetidae</taxon>
        <taxon>Onygenales</taxon>
        <taxon>Onygenaceae</taxon>
        <taxon>Coccidioides</taxon>
    </lineage>
</organism>
<evidence type="ECO:0000313" key="3">
    <source>
        <dbReference type="Proteomes" id="UP000054567"/>
    </source>
</evidence>
<protein>
    <submittedName>
        <fullName evidence="2">Uncharacterized protein</fullName>
    </submittedName>
</protein>
<dbReference type="AlphaFoldDB" id="A0A0J6I4F0"/>
<accession>A0A0J6I4F0</accession>
<evidence type="ECO:0000256" key="1">
    <source>
        <dbReference type="SAM" id="MobiDB-lite"/>
    </source>
</evidence>
<evidence type="ECO:0000313" key="2">
    <source>
        <dbReference type="EMBL" id="KMM66247.1"/>
    </source>
</evidence>
<proteinExistence type="predicted"/>
<dbReference type="Proteomes" id="UP000054567">
    <property type="component" value="Unassembled WGS sequence"/>
</dbReference>
<sequence>MCESSSKDGPAIASILDIALNNFTEVQPPLEYGNTDQPWLSDRLSILAKRMESGTMNSSTSSHISMSRADVVIGSGFGRRVIPVDREIREREPPELTQHAGTY</sequence>
<reference evidence="3" key="2">
    <citation type="journal article" date="2009" name="Genome Res.">
        <title>Comparative genomic analyses of the human fungal pathogens Coccidioides and their relatives.</title>
        <authorList>
            <person name="Sharpton T.J."/>
            <person name="Stajich J.E."/>
            <person name="Rounsley S.D."/>
            <person name="Gardner M.J."/>
            <person name="Wortman J.R."/>
            <person name="Jordar V.S."/>
            <person name="Maiti R."/>
            <person name="Kodira C.D."/>
            <person name="Neafsey D.E."/>
            <person name="Zeng Q."/>
            <person name="Hung C.-Y."/>
            <person name="McMahan C."/>
            <person name="Muszewska A."/>
            <person name="Grynberg M."/>
            <person name="Mandel M.A."/>
            <person name="Kellner E.M."/>
            <person name="Barker B.M."/>
            <person name="Galgiani J.N."/>
            <person name="Orbach M.J."/>
            <person name="Kirkland T.N."/>
            <person name="Cole G.T."/>
            <person name="Henn M.R."/>
            <person name="Birren B.W."/>
            <person name="Taylor J.W."/>
        </authorList>
    </citation>
    <scope>NUCLEOTIDE SEQUENCE [LARGE SCALE GENOMIC DNA]</scope>
    <source>
        <strain evidence="3">RMSCC 3488</strain>
    </source>
</reference>
<name>A0A0J6I4F0_COCPO</name>
<dbReference type="VEuPathDB" id="FungiDB:CPAG_02587"/>